<dbReference type="OrthoDB" id="431261at2759"/>
<proteinExistence type="predicted"/>
<keyword evidence="2" id="KW-1185">Reference proteome</keyword>
<name>A0A1Q9D726_SYMMI</name>
<organism evidence="1 2">
    <name type="scientific">Symbiodinium microadriaticum</name>
    <name type="common">Dinoflagellate</name>
    <name type="synonym">Zooxanthella microadriatica</name>
    <dbReference type="NCBI Taxonomy" id="2951"/>
    <lineage>
        <taxon>Eukaryota</taxon>
        <taxon>Sar</taxon>
        <taxon>Alveolata</taxon>
        <taxon>Dinophyceae</taxon>
        <taxon>Suessiales</taxon>
        <taxon>Symbiodiniaceae</taxon>
        <taxon>Symbiodinium</taxon>
    </lineage>
</organism>
<accession>A0A1Q9D726</accession>
<evidence type="ECO:0000313" key="2">
    <source>
        <dbReference type="Proteomes" id="UP000186817"/>
    </source>
</evidence>
<sequence length="195" mass="22100">MLSELFERLAEQLQAFVVHQVDDTFEGPENVDWPRLREDVQLGSGTSHAMWHLQQTAVVAEGHLLAMDKDYIDKFVWPSFLQQYGQPALTSLEKFCCLDATAVPESTRGFVWILDRAATDMESDDDDDDDDKTSSEVGKPLRVLDAGQELVQLVTWQRLRVEEASAALREVPRYRILPSESNYGAAAEEMEVRPL</sequence>
<dbReference type="EMBL" id="LSRX01000685">
    <property type="protein sequence ID" value="OLP90975.1"/>
    <property type="molecule type" value="Genomic_DNA"/>
</dbReference>
<dbReference type="AlphaFoldDB" id="A0A1Q9D726"/>
<gene>
    <name evidence="1" type="ORF">AK812_SmicGene27392</name>
</gene>
<comment type="caution">
    <text evidence="1">The sequence shown here is derived from an EMBL/GenBank/DDBJ whole genome shotgun (WGS) entry which is preliminary data.</text>
</comment>
<evidence type="ECO:0000313" key="1">
    <source>
        <dbReference type="EMBL" id="OLP90975.1"/>
    </source>
</evidence>
<protein>
    <submittedName>
        <fullName evidence="1">Uncharacterized protein</fullName>
    </submittedName>
</protein>
<reference evidence="1 2" key="1">
    <citation type="submission" date="2016-02" db="EMBL/GenBank/DDBJ databases">
        <title>Genome analysis of coral dinoflagellate symbionts highlights evolutionary adaptations to a symbiotic lifestyle.</title>
        <authorList>
            <person name="Aranda M."/>
            <person name="Li Y."/>
            <person name="Liew Y.J."/>
            <person name="Baumgarten S."/>
            <person name="Simakov O."/>
            <person name="Wilson M."/>
            <person name="Piel J."/>
            <person name="Ashoor H."/>
            <person name="Bougouffa S."/>
            <person name="Bajic V.B."/>
            <person name="Ryu T."/>
            <person name="Ravasi T."/>
            <person name="Bayer T."/>
            <person name="Micklem G."/>
            <person name="Kim H."/>
            <person name="Bhak J."/>
            <person name="Lajeunesse T.C."/>
            <person name="Voolstra C.R."/>
        </authorList>
    </citation>
    <scope>NUCLEOTIDE SEQUENCE [LARGE SCALE GENOMIC DNA]</scope>
    <source>
        <strain evidence="1 2">CCMP2467</strain>
    </source>
</reference>
<dbReference type="Proteomes" id="UP000186817">
    <property type="component" value="Unassembled WGS sequence"/>
</dbReference>